<organism evidence="1 2">
    <name type="scientific">Necator americanus</name>
    <name type="common">Human hookworm</name>
    <dbReference type="NCBI Taxonomy" id="51031"/>
    <lineage>
        <taxon>Eukaryota</taxon>
        <taxon>Metazoa</taxon>
        <taxon>Ecdysozoa</taxon>
        <taxon>Nematoda</taxon>
        <taxon>Chromadorea</taxon>
        <taxon>Rhabditida</taxon>
        <taxon>Rhabditina</taxon>
        <taxon>Rhabditomorpha</taxon>
        <taxon>Strongyloidea</taxon>
        <taxon>Ancylostomatidae</taxon>
        <taxon>Bunostominae</taxon>
        <taxon>Necator</taxon>
    </lineage>
</organism>
<reference evidence="1 2" key="1">
    <citation type="submission" date="2023-08" db="EMBL/GenBank/DDBJ databases">
        <title>A Necator americanus chromosomal reference genome.</title>
        <authorList>
            <person name="Ilik V."/>
            <person name="Petrzelkova K.J."/>
            <person name="Pardy F."/>
            <person name="Fuh T."/>
            <person name="Niatou-Singa F.S."/>
            <person name="Gouil Q."/>
            <person name="Baker L."/>
            <person name="Ritchie M.E."/>
            <person name="Jex A.R."/>
            <person name="Gazzola D."/>
            <person name="Li H."/>
            <person name="Toshio Fujiwara R."/>
            <person name="Zhan B."/>
            <person name="Aroian R.V."/>
            <person name="Pafco B."/>
            <person name="Schwarz E.M."/>
        </authorList>
    </citation>
    <scope>NUCLEOTIDE SEQUENCE [LARGE SCALE GENOMIC DNA]</scope>
    <source>
        <strain evidence="1 2">Aroian</strain>
        <tissue evidence="1">Whole animal</tissue>
    </source>
</reference>
<evidence type="ECO:0000313" key="2">
    <source>
        <dbReference type="Proteomes" id="UP001303046"/>
    </source>
</evidence>
<dbReference type="EMBL" id="JAVFWL010000004">
    <property type="protein sequence ID" value="KAK6747620.1"/>
    <property type="molecule type" value="Genomic_DNA"/>
</dbReference>
<protein>
    <submittedName>
        <fullName evidence="1">Uncharacterized protein</fullName>
    </submittedName>
</protein>
<proteinExistence type="predicted"/>
<gene>
    <name evidence="1" type="primary">Necator_chrIV.g13968</name>
    <name evidence="1" type="ORF">RB195_000675</name>
</gene>
<evidence type="ECO:0000313" key="1">
    <source>
        <dbReference type="EMBL" id="KAK6747620.1"/>
    </source>
</evidence>
<accession>A0ABR1DAU2</accession>
<keyword evidence="2" id="KW-1185">Reference proteome</keyword>
<sequence length="185" mass="21424">MRMQRRELNNSPMCLENGSIPRSNIVQLKSSNRPLRAHHCDLTFAFTLKRNHRCYQLTWQGATPSTPKEQQESKMPSLKLQFNYILTKNILFSYIQQCRAILDVVFYSDHPPVFGLTGLKDDECRKKFRQRVSSNIALRTKEGADGVFTKCTKDVSNPFPVPGSGTEKNFLLYYRRQSPRTILYA</sequence>
<name>A0ABR1DAU2_NECAM</name>
<comment type="caution">
    <text evidence="1">The sequence shown here is derived from an EMBL/GenBank/DDBJ whole genome shotgun (WGS) entry which is preliminary data.</text>
</comment>
<dbReference type="Proteomes" id="UP001303046">
    <property type="component" value="Unassembled WGS sequence"/>
</dbReference>